<protein>
    <submittedName>
        <fullName evidence="3">S-layer homology domain-containing protein</fullName>
    </submittedName>
</protein>
<dbReference type="AlphaFoldDB" id="A0A9D1DKV3"/>
<dbReference type="PROSITE" id="PS51272">
    <property type="entry name" value="SLH"/>
    <property type="match status" value="2"/>
</dbReference>
<keyword evidence="1" id="KW-0677">Repeat</keyword>
<organism evidence="3 4">
    <name type="scientific">Candidatus Scatomorpha intestinigallinarum</name>
    <dbReference type="NCBI Taxonomy" id="2840923"/>
    <lineage>
        <taxon>Bacteria</taxon>
        <taxon>Bacillati</taxon>
        <taxon>Bacillota</taxon>
        <taxon>Clostridia</taxon>
        <taxon>Eubacteriales</taxon>
        <taxon>Candidatus Scatomorpha</taxon>
    </lineage>
</organism>
<evidence type="ECO:0000259" key="2">
    <source>
        <dbReference type="PROSITE" id="PS51272"/>
    </source>
</evidence>
<proteinExistence type="predicted"/>
<dbReference type="SUPFAM" id="SSF51126">
    <property type="entry name" value="Pectin lyase-like"/>
    <property type="match status" value="1"/>
</dbReference>
<evidence type="ECO:0000256" key="1">
    <source>
        <dbReference type="ARBA" id="ARBA00022737"/>
    </source>
</evidence>
<reference evidence="3" key="1">
    <citation type="submission" date="2020-10" db="EMBL/GenBank/DDBJ databases">
        <authorList>
            <person name="Gilroy R."/>
        </authorList>
    </citation>
    <scope>NUCLEOTIDE SEQUENCE</scope>
    <source>
        <strain evidence="3">ChiGjej3B3-7149</strain>
    </source>
</reference>
<reference evidence="3" key="2">
    <citation type="journal article" date="2021" name="PeerJ">
        <title>Extensive microbial diversity within the chicken gut microbiome revealed by metagenomics and culture.</title>
        <authorList>
            <person name="Gilroy R."/>
            <person name="Ravi A."/>
            <person name="Getino M."/>
            <person name="Pursley I."/>
            <person name="Horton D.L."/>
            <person name="Alikhan N.F."/>
            <person name="Baker D."/>
            <person name="Gharbi K."/>
            <person name="Hall N."/>
            <person name="Watson M."/>
            <person name="Adriaenssens E.M."/>
            <person name="Foster-Nyarko E."/>
            <person name="Jarju S."/>
            <person name="Secka A."/>
            <person name="Antonio M."/>
            <person name="Oren A."/>
            <person name="Chaudhuri R.R."/>
            <person name="La Ragione R."/>
            <person name="Hildebrand F."/>
            <person name="Pallen M.J."/>
        </authorList>
    </citation>
    <scope>NUCLEOTIDE SEQUENCE</scope>
    <source>
        <strain evidence="3">ChiGjej3B3-7149</strain>
    </source>
</reference>
<dbReference type="EMBL" id="DVHH01000099">
    <property type="protein sequence ID" value="HIR54725.1"/>
    <property type="molecule type" value="Genomic_DNA"/>
</dbReference>
<sequence length="705" mass="73016">MTADGQQKYSLSLASAVADAGDGGSVKLLQDVKIDSVSGLAITCSITLDLNGKTISGVHSSQKKVIYVYKNNTLTITDNSLEQTGKVVNTSLLGGSVLSTSMSDDAGIIVLGGSYEGQLDNSKGEIVVLGGCFDTDVSGLVPAGMMQDESGRVVLDDAVAVASVNGVGYVSLRDAVIAANPGGTVKMLKDVDCESWEQVWELSGIVFEGGGHTLSIGGITSLENHDAVFHSAGGNIFNDLTIDLSGLGAPSAAQGFRAFNAANGDVFSKVRITGLRDLTFGIFAGGVQGDERPVIISGCEFTNCRYAVGSEPMPGTTLSSLGGLNISGCTFTGCGYAAILYSDDAAFCGNVVFGGRLNVMHGGQSVTGNSFAEGSRVKFYDAPALFCRNSISADSRLDADENAPVIDVSGNYWGGGAPSAAQLGSASVTGEDVYYTSPDMGDGDLSTCCTVTVQYGNGEENLVFSCQRGYAYVLPDAPRRSGFTFHYWSCGDAAYAPGETAVITGDTVFSAVWVRHPDVEYVPVPNGPEDAEEAEDAAEPEAPGLVFSDVSPDAWYYDAVEYVCAAGLMDGVADGTFAPDAALTRAMVWTILARMSGADTSEGDSWYSSAMEWAVAQGISDGEDAVSPITREQFVTMLWRLSGCPEASGTVAAPDAAEISGWATEAMTWAVCAGLVEGDETGAVAPSAYASRAAAAALVMRCAEF</sequence>
<name>A0A9D1DKV3_9FIRM</name>
<dbReference type="Gene3D" id="2.160.20.10">
    <property type="entry name" value="Single-stranded right-handed beta-helix, Pectin lyase-like"/>
    <property type="match status" value="1"/>
</dbReference>
<dbReference type="InterPro" id="IPR012334">
    <property type="entry name" value="Pectin_lyas_fold"/>
</dbReference>
<accession>A0A9D1DKV3</accession>
<evidence type="ECO:0000313" key="4">
    <source>
        <dbReference type="Proteomes" id="UP000824238"/>
    </source>
</evidence>
<gene>
    <name evidence="3" type="ORF">IAD36_03870</name>
</gene>
<dbReference type="Pfam" id="PF00395">
    <property type="entry name" value="SLH"/>
    <property type="match status" value="2"/>
</dbReference>
<dbReference type="InterPro" id="IPR011050">
    <property type="entry name" value="Pectin_lyase_fold/virulence"/>
</dbReference>
<dbReference type="Proteomes" id="UP000824238">
    <property type="component" value="Unassembled WGS sequence"/>
</dbReference>
<feature type="domain" description="SLH" evidence="2">
    <location>
        <begin position="543"/>
        <end position="606"/>
    </location>
</feature>
<dbReference type="InterPro" id="IPR001119">
    <property type="entry name" value="SLH_dom"/>
</dbReference>
<comment type="caution">
    <text evidence="3">The sequence shown here is derived from an EMBL/GenBank/DDBJ whole genome shotgun (WGS) entry which is preliminary data.</text>
</comment>
<evidence type="ECO:0000313" key="3">
    <source>
        <dbReference type="EMBL" id="HIR54725.1"/>
    </source>
</evidence>
<feature type="domain" description="SLH" evidence="2">
    <location>
        <begin position="650"/>
        <end position="705"/>
    </location>
</feature>